<keyword evidence="2" id="KW-1185">Reference proteome</keyword>
<evidence type="ECO:0000313" key="3">
    <source>
        <dbReference type="WBParaSite" id="ALUE_0001332801-mRNA-1"/>
    </source>
</evidence>
<keyword evidence="1" id="KW-1133">Transmembrane helix</keyword>
<organism evidence="2 3">
    <name type="scientific">Ascaris lumbricoides</name>
    <name type="common">Giant roundworm</name>
    <dbReference type="NCBI Taxonomy" id="6252"/>
    <lineage>
        <taxon>Eukaryota</taxon>
        <taxon>Metazoa</taxon>
        <taxon>Ecdysozoa</taxon>
        <taxon>Nematoda</taxon>
        <taxon>Chromadorea</taxon>
        <taxon>Rhabditida</taxon>
        <taxon>Spirurina</taxon>
        <taxon>Ascaridomorpha</taxon>
        <taxon>Ascaridoidea</taxon>
        <taxon>Ascarididae</taxon>
        <taxon>Ascaris</taxon>
    </lineage>
</organism>
<reference evidence="3" key="1">
    <citation type="submission" date="2017-02" db="UniProtKB">
        <authorList>
            <consortium name="WormBaseParasite"/>
        </authorList>
    </citation>
    <scope>IDENTIFICATION</scope>
</reference>
<accession>A0A0M3I7V1</accession>
<protein>
    <submittedName>
        <fullName evidence="3">Uncharacterized protein</fullName>
    </submittedName>
</protein>
<proteinExistence type="predicted"/>
<name>A0A0M3I7V1_ASCLU</name>
<sequence>MHVYHTRGVYRNAIRFLCDRKFILYSINDLITFGDHFLAIVYATTMRFDSCRRVGICVECLRDFIAIVNYFQRFSPHIAVFSSTSLLPFNNYLFFPFLLSYFSVFFHFFVIKFFNLLNFSIIFLINFIAYQ</sequence>
<dbReference type="Proteomes" id="UP000036681">
    <property type="component" value="Unplaced"/>
</dbReference>
<feature type="transmembrane region" description="Helical" evidence="1">
    <location>
        <begin position="105"/>
        <end position="129"/>
    </location>
</feature>
<dbReference type="WBParaSite" id="ALUE_0001332801-mRNA-1">
    <property type="protein sequence ID" value="ALUE_0001332801-mRNA-1"/>
    <property type="gene ID" value="ALUE_0001332801"/>
</dbReference>
<dbReference type="AlphaFoldDB" id="A0A0M3I7V1"/>
<feature type="transmembrane region" description="Helical" evidence="1">
    <location>
        <begin position="22"/>
        <end position="43"/>
    </location>
</feature>
<keyword evidence="1" id="KW-0812">Transmembrane</keyword>
<evidence type="ECO:0000256" key="1">
    <source>
        <dbReference type="SAM" id="Phobius"/>
    </source>
</evidence>
<keyword evidence="1" id="KW-0472">Membrane</keyword>
<evidence type="ECO:0000313" key="2">
    <source>
        <dbReference type="Proteomes" id="UP000036681"/>
    </source>
</evidence>